<dbReference type="SUPFAM" id="SSF102114">
    <property type="entry name" value="Radical SAM enzymes"/>
    <property type="match status" value="1"/>
</dbReference>
<gene>
    <name evidence="9" type="primary">cmo_1</name>
    <name evidence="9" type="ORF">SCABRO_00925</name>
</gene>
<dbReference type="AlphaFoldDB" id="A0A0B0ERM3"/>
<dbReference type="CDD" id="cd21109">
    <property type="entry name" value="SPASM"/>
    <property type="match status" value="1"/>
</dbReference>
<comment type="cofactor">
    <cofactor evidence="1">
        <name>[4Fe-4S] cluster</name>
        <dbReference type="ChEBI" id="CHEBI:49883"/>
    </cofactor>
</comment>
<dbReference type="SFLD" id="SFLDG01387">
    <property type="entry name" value="BtrN-like_SPASM_domain_contain"/>
    <property type="match status" value="1"/>
</dbReference>
<dbReference type="GO" id="GO:0046872">
    <property type="term" value="F:metal ion binding"/>
    <property type="evidence" value="ECO:0007669"/>
    <property type="project" value="UniProtKB-KW"/>
</dbReference>
<dbReference type="GO" id="GO:0051536">
    <property type="term" value="F:iron-sulfur cluster binding"/>
    <property type="evidence" value="ECO:0007669"/>
    <property type="project" value="UniProtKB-KW"/>
</dbReference>
<keyword evidence="2" id="KW-0004">4Fe-4S</keyword>
<dbReference type="SFLD" id="SFLDG01067">
    <property type="entry name" value="SPASM/twitch_domain_containing"/>
    <property type="match status" value="1"/>
</dbReference>
<dbReference type="Gene3D" id="3.20.20.70">
    <property type="entry name" value="Aldolase class I"/>
    <property type="match status" value="1"/>
</dbReference>
<name>A0A0B0ERM3_9BACT</name>
<dbReference type="InterPro" id="IPR013785">
    <property type="entry name" value="Aldolase_TIM"/>
</dbReference>
<dbReference type="InterPro" id="IPR007197">
    <property type="entry name" value="rSAM"/>
</dbReference>
<organism evidence="9 10">
    <name type="scientific">Candidatus Scalindua brodae</name>
    <dbReference type="NCBI Taxonomy" id="237368"/>
    <lineage>
        <taxon>Bacteria</taxon>
        <taxon>Pseudomonadati</taxon>
        <taxon>Planctomycetota</taxon>
        <taxon>Candidatus Brocadiia</taxon>
        <taxon>Candidatus Brocadiales</taxon>
        <taxon>Candidatus Scalinduaceae</taxon>
        <taxon>Candidatus Scalindua</taxon>
    </lineage>
</organism>
<evidence type="ECO:0000256" key="5">
    <source>
        <dbReference type="ARBA" id="ARBA00023004"/>
    </source>
</evidence>
<keyword evidence="6" id="KW-0411">Iron-sulfur</keyword>
<dbReference type="InterPro" id="IPR050377">
    <property type="entry name" value="Radical_SAM_PqqE_MftC-like"/>
</dbReference>
<dbReference type="GO" id="GO:0003824">
    <property type="term" value="F:catalytic activity"/>
    <property type="evidence" value="ECO:0007669"/>
    <property type="project" value="InterPro"/>
</dbReference>
<evidence type="ECO:0000313" key="9">
    <source>
        <dbReference type="EMBL" id="KHE93320.1"/>
    </source>
</evidence>
<dbReference type="InterPro" id="IPR023885">
    <property type="entry name" value="4Fe4S-binding_SPASM_dom"/>
</dbReference>
<dbReference type="SFLD" id="SFLDS00029">
    <property type="entry name" value="Radical_SAM"/>
    <property type="match status" value="1"/>
</dbReference>
<dbReference type="InterPro" id="IPR034391">
    <property type="entry name" value="AdoMet-like_SPASM_containing"/>
</dbReference>
<evidence type="ECO:0000256" key="3">
    <source>
        <dbReference type="ARBA" id="ARBA00022691"/>
    </source>
</evidence>
<evidence type="ECO:0000256" key="1">
    <source>
        <dbReference type="ARBA" id="ARBA00001966"/>
    </source>
</evidence>
<dbReference type="EMBL" id="JRYO01000061">
    <property type="protein sequence ID" value="KHE93320.1"/>
    <property type="molecule type" value="Genomic_DNA"/>
</dbReference>
<keyword evidence="5" id="KW-0408">Iron</keyword>
<feature type="domain" description="4Fe4S-binding SPASM" evidence="8">
    <location>
        <begin position="280"/>
        <end position="347"/>
    </location>
</feature>
<evidence type="ECO:0000256" key="6">
    <source>
        <dbReference type="ARBA" id="ARBA00023014"/>
    </source>
</evidence>
<dbReference type="Proteomes" id="UP000030652">
    <property type="component" value="Unassembled WGS sequence"/>
</dbReference>
<dbReference type="eggNOG" id="COG0535">
    <property type="taxonomic scope" value="Bacteria"/>
</dbReference>
<evidence type="ECO:0000256" key="4">
    <source>
        <dbReference type="ARBA" id="ARBA00022723"/>
    </source>
</evidence>
<sequence>MTMNPDIENSLKKTPQYTRLKRHITTLLNHSTPLKIYNLFKVEVDRIRKKKVVAGYPYIIIFDTGNICNLQCPLCPTGLRETSVNRQLVKFQDFKKAIDIFAPYAYEVTLHNWGEPFLNPDILEMLHYSSVKNIGTNLSTNLNTFPFSAEKLIQTGLEYLIVSLDGTSQDVYSTYRVGGKLENVLGNLKSIIQEKKRMKSKTPFIEWQFLVMKHNCHQIDEAKRMAKELGVDLIRFIPVGLPFDINDKQKLAEKWYPYIPPDKEGYTIDRFLQKPAEGGCFYLYRSITINPVGVVAPCCAVWKESESFGSLLDTELSQIWNNEYYQGARELFSNGDKTAQTSCARCPLFKK</sequence>
<keyword evidence="3" id="KW-0949">S-adenosyl-L-methionine</keyword>
<dbReference type="Pfam" id="PF13186">
    <property type="entry name" value="SPASM"/>
    <property type="match status" value="1"/>
</dbReference>
<reference evidence="9 10" key="1">
    <citation type="submission" date="2014-10" db="EMBL/GenBank/DDBJ databases">
        <title>Draft genome of anammox bacterium scalindua brodae, obtained using differential coverage binning of sequence data from two enrichment reactors.</title>
        <authorList>
            <person name="Speth D.R."/>
            <person name="Russ L."/>
            <person name="Kartal B."/>
            <person name="Op den Camp H.J."/>
            <person name="Dutilh B.E."/>
            <person name="Jetten M.S."/>
        </authorList>
    </citation>
    <scope>NUCLEOTIDE SEQUENCE [LARGE SCALE GENOMIC DNA]</scope>
    <source>
        <strain evidence="9">RU1</strain>
    </source>
</reference>
<proteinExistence type="predicted"/>
<dbReference type="PANTHER" id="PTHR11228">
    <property type="entry name" value="RADICAL SAM DOMAIN PROTEIN"/>
    <property type="match status" value="1"/>
</dbReference>
<evidence type="ECO:0000256" key="2">
    <source>
        <dbReference type="ARBA" id="ARBA00022485"/>
    </source>
</evidence>
<dbReference type="Pfam" id="PF04055">
    <property type="entry name" value="Radical_SAM"/>
    <property type="match status" value="1"/>
</dbReference>
<evidence type="ECO:0000259" key="8">
    <source>
        <dbReference type="Pfam" id="PF13186"/>
    </source>
</evidence>
<accession>A0A0B0ERM3</accession>
<evidence type="ECO:0000259" key="7">
    <source>
        <dbReference type="Pfam" id="PF04055"/>
    </source>
</evidence>
<protein>
    <submittedName>
        <fullName evidence="9">Cofactor modifying protein</fullName>
    </submittedName>
</protein>
<dbReference type="CDD" id="cd01335">
    <property type="entry name" value="Radical_SAM"/>
    <property type="match status" value="1"/>
</dbReference>
<evidence type="ECO:0000313" key="10">
    <source>
        <dbReference type="Proteomes" id="UP000030652"/>
    </source>
</evidence>
<keyword evidence="4" id="KW-0479">Metal-binding</keyword>
<comment type="caution">
    <text evidence="9">The sequence shown here is derived from an EMBL/GenBank/DDBJ whole genome shotgun (WGS) entry which is preliminary data.</text>
</comment>
<dbReference type="InterPro" id="IPR058240">
    <property type="entry name" value="rSAM_sf"/>
</dbReference>
<feature type="domain" description="Radical SAM core" evidence="7">
    <location>
        <begin position="65"/>
        <end position="193"/>
    </location>
</feature>
<dbReference type="PANTHER" id="PTHR11228:SF7">
    <property type="entry name" value="PQQA PEPTIDE CYCLASE"/>
    <property type="match status" value="1"/>
</dbReference>